<dbReference type="EMBL" id="NSJD01000021">
    <property type="protein sequence ID" value="PAT39235.1"/>
    <property type="molecule type" value="Genomic_DNA"/>
</dbReference>
<dbReference type="CDD" id="cd02064">
    <property type="entry name" value="FAD_synthetase_N"/>
    <property type="match status" value="1"/>
</dbReference>
<dbReference type="GO" id="GO:0006747">
    <property type="term" value="P:FAD biosynthetic process"/>
    <property type="evidence" value="ECO:0007669"/>
    <property type="project" value="UniProtKB-UniRule"/>
</dbReference>
<dbReference type="InterPro" id="IPR015865">
    <property type="entry name" value="Riboflavin_kinase_bac/euk"/>
</dbReference>
<dbReference type="Proteomes" id="UP000218644">
    <property type="component" value="Unassembled WGS sequence"/>
</dbReference>
<evidence type="ECO:0000256" key="7">
    <source>
        <dbReference type="ARBA" id="ARBA00022695"/>
    </source>
</evidence>
<evidence type="ECO:0000256" key="6">
    <source>
        <dbReference type="ARBA" id="ARBA00022679"/>
    </source>
</evidence>
<dbReference type="EC" id="2.7.7.2" evidence="15"/>
<comment type="catalytic activity">
    <reaction evidence="14 15">
        <text>FMN + ATP + H(+) = FAD + diphosphate</text>
        <dbReference type="Rhea" id="RHEA:17237"/>
        <dbReference type="ChEBI" id="CHEBI:15378"/>
        <dbReference type="ChEBI" id="CHEBI:30616"/>
        <dbReference type="ChEBI" id="CHEBI:33019"/>
        <dbReference type="ChEBI" id="CHEBI:57692"/>
        <dbReference type="ChEBI" id="CHEBI:58210"/>
        <dbReference type="EC" id="2.7.7.2"/>
    </reaction>
</comment>
<dbReference type="Gene3D" id="2.40.30.30">
    <property type="entry name" value="Riboflavin kinase-like"/>
    <property type="match status" value="1"/>
</dbReference>
<feature type="domain" description="Riboflavin kinase" evidence="16">
    <location>
        <begin position="187"/>
        <end position="330"/>
    </location>
</feature>
<dbReference type="SMART" id="SM00904">
    <property type="entry name" value="Flavokinase"/>
    <property type="match status" value="1"/>
</dbReference>
<keyword evidence="4 15" id="KW-0285">Flavoprotein</keyword>
<evidence type="ECO:0000313" key="18">
    <source>
        <dbReference type="Proteomes" id="UP000218644"/>
    </source>
</evidence>
<organism evidence="17 18">
    <name type="scientific">Vandammella animalimorsus</name>
    <dbReference type="NCBI Taxonomy" id="2029117"/>
    <lineage>
        <taxon>Bacteria</taxon>
        <taxon>Pseudomonadati</taxon>
        <taxon>Pseudomonadota</taxon>
        <taxon>Betaproteobacteria</taxon>
        <taxon>Burkholderiales</taxon>
        <taxon>Comamonadaceae</taxon>
        <taxon>Vandammella</taxon>
    </lineage>
</organism>
<comment type="catalytic activity">
    <reaction evidence="13 15">
        <text>riboflavin + ATP = FMN + ADP + H(+)</text>
        <dbReference type="Rhea" id="RHEA:14357"/>
        <dbReference type="ChEBI" id="CHEBI:15378"/>
        <dbReference type="ChEBI" id="CHEBI:30616"/>
        <dbReference type="ChEBI" id="CHEBI:57986"/>
        <dbReference type="ChEBI" id="CHEBI:58210"/>
        <dbReference type="ChEBI" id="CHEBI:456216"/>
        <dbReference type="EC" id="2.7.1.26"/>
    </reaction>
</comment>
<evidence type="ECO:0000256" key="3">
    <source>
        <dbReference type="ARBA" id="ARBA00005201"/>
    </source>
</evidence>
<dbReference type="FunFam" id="3.40.50.620:FF:000021">
    <property type="entry name" value="Riboflavin biosynthesis protein"/>
    <property type="match status" value="1"/>
</dbReference>
<accession>A0A2A2AKX6</accession>
<dbReference type="InterPro" id="IPR023465">
    <property type="entry name" value="Riboflavin_kinase_dom_sf"/>
</dbReference>
<dbReference type="PIRSF" id="PIRSF004491">
    <property type="entry name" value="FAD_Synth"/>
    <property type="match status" value="1"/>
</dbReference>
<evidence type="ECO:0000256" key="10">
    <source>
        <dbReference type="ARBA" id="ARBA00022827"/>
    </source>
</evidence>
<evidence type="ECO:0000256" key="2">
    <source>
        <dbReference type="ARBA" id="ARBA00004726"/>
    </source>
</evidence>
<evidence type="ECO:0000256" key="4">
    <source>
        <dbReference type="ARBA" id="ARBA00022630"/>
    </source>
</evidence>
<comment type="function">
    <text evidence="1">Catalyzes the phosphorylation of riboflavin to FMN followed by the adenylation of FMN to FAD.</text>
</comment>
<dbReference type="EC" id="2.7.1.26" evidence="15"/>
<evidence type="ECO:0000256" key="14">
    <source>
        <dbReference type="ARBA" id="ARBA00049494"/>
    </source>
</evidence>
<evidence type="ECO:0000256" key="1">
    <source>
        <dbReference type="ARBA" id="ARBA00002121"/>
    </source>
</evidence>
<evidence type="ECO:0000256" key="15">
    <source>
        <dbReference type="PIRNR" id="PIRNR004491"/>
    </source>
</evidence>
<keyword evidence="9 15" id="KW-0418">Kinase</keyword>
<dbReference type="AlphaFoldDB" id="A0A2A2AKX6"/>
<evidence type="ECO:0000256" key="12">
    <source>
        <dbReference type="ARBA" id="ARBA00023268"/>
    </source>
</evidence>
<dbReference type="PANTHER" id="PTHR22749">
    <property type="entry name" value="RIBOFLAVIN KINASE/FMN ADENYLYLTRANSFERASE"/>
    <property type="match status" value="1"/>
</dbReference>
<comment type="pathway">
    <text evidence="2 15">Cofactor biosynthesis; FAD biosynthesis; FAD from FMN: step 1/1.</text>
</comment>
<comment type="pathway">
    <text evidence="3 15">Cofactor biosynthesis; FMN biosynthesis; FMN from riboflavin (ATP route): step 1/1.</text>
</comment>
<evidence type="ECO:0000313" key="17">
    <source>
        <dbReference type="EMBL" id="PAT39235.1"/>
    </source>
</evidence>
<gene>
    <name evidence="17" type="primary">ribF</name>
    <name evidence="17" type="ORF">CK623_11275</name>
</gene>
<dbReference type="InterPro" id="IPR014729">
    <property type="entry name" value="Rossmann-like_a/b/a_fold"/>
</dbReference>
<keyword evidence="6 15" id="KW-0808">Transferase</keyword>
<dbReference type="Pfam" id="PF01687">
    <property type="entry name" value="Flavokinase"/>
    <property type="match status" value="1"/>
</dbReference>
<dbReference type="InterPro" id="IPR015864">
    <property type="entry name" value="FAD_synthase"/>
</dbReference>
<dbReference type="InterPro" id="IPR023468">
    <property type="entry name" value="Riboflavin_kinase"/>
</dbReference>
<evidence type="ECO:0000259" key="16">
    <source>
        <dbReference type="SMART" id="SM00904"/>
    </source>
</evidence>
<keyword evidence="10 15" id="KW-0274">FAD</keyword>
<keyword evidence="8 15" id="KW-0547">Nucleotide-binding</keyword>
<dbReference type="Gene3D" id="3.40.50.620">
    <property type="entry name" value="HUPs"/>
    <property type="match status" value="1"/>
</dbReference>
<evidence type="ECO:0000256" key="5">
    <source>
        <dbReference type="ARBA" id="ARBA00022643"/>
    </source>
</evidence>
<name>A0A2A2AKX6_9BURK</name>
<comment type="similarity">
    <text evidence="15">Belongs to the ribF family.</text>
</comment>
<dbReference type="UniPathway" id="UPA00276">
    <property type="reaction ID" value="UER00406"/>
</dbReference>
<keyword evidence="7 15" id="KW-0548">Nucleotidyltransferase</keyword>
<keyword evidence="11 15" id="KW-0067">ATP-binding</keyword>
<dbReference type="GO" id="GO:0009398">
    <property type="term" value="P:FMN biosynthetic process"/>
    <property type="evidence" value="ECO:0007669"/>
    <property type="project" value="UniProtKB-UniRule"/>
</dbReference>
<dbReference type="GO" id="GO:0005524">
    <property type="term" value="F:ATP binding"/>
    <property type="evidence" value="ECO:0007669"/>
    <property type="project" value="UniProtKB-UniRule"/>
</dbReference>
<dbReference type="SUPFAM" id="SSF52374">
    <property type="entry name" value="Nucleotidylyl transferase"/>
    <property type="match status" value="1"/>
</dbReference>
<dbReference type="GO" id="GO:0009231">
    <property type="term" value="P:riboflavin biosynthetic process"/>
    <property type="evidence" value="ECO:0007669"/>
    <property type="project" value="InterPro"/>
</dbReference>
<dbReference type="GO" id="GO:0008531">
    <property type="term" value="F:riboflavin kinase activity"/>
    <property type="evidence" value="ECO:0007669"/>
    <property type="project" value="UniProtKB-UniRule"/>
</dbReference>
<dbReference type="SUPFAM" id="SSF82114">
    <property type="entry name" value="Riboflavin kinase-like"/>
    <property type="match status" value="1"/>
</dbReference>
<dbReference type="InterPro" id="IPR002606">
    <property type="entry name" value="Riboflavin_kinase_bac"/>
</dbReference>
<evidence type="ECO:0000256" key="9">
    <source>
        <dbReference type="ARBA" id="ARBA00022777"/>
    </source>
</evidence>
<reference evidence="17 18" key="1">
    <citation type="submission" date="2017-08" db="EMBL/GenBank/DDBJ databases">
        <title>WGS of Clinical strains of the CDC Group NO-1 linked to zoonotic infections in humans.</title>
        <authorList>
            <person name="Bernier A.-M."/>
            <person name="Bernard K."/>
        </authorList>
    </citation>
    <scope>NUCLEOTIDE SEQUENCE [LARGE SCALE GENOMIC DNA]</scope>
    <source>
        <strain evidence="17 18">NML79-0751</strain>
    </source>
</reference>
<dbReference type="Pfam" id="PF06574">
    <property type="entry name" value="FAD_syn"/>
    <property type="match status" value="1"/>
</dbReference>
<proteinExistence type="inferred from homology"/>
<dbReference type="RefSeq" id="WP_095557535.1">
    <property type="nucleotide sequence ID" value="NZ_NSJD01000021.1"/>
</dbReference>
<evidence type="ECO:0000256" key="11">
    <source>
        <dbReference type="ARBA" id="ARBA00022840"/>
    </source>
</evidence>
<dbReference type="UniPathway" id="UPA00277">
    <property type="reaction ID" value="UER00407"/>
</dbReference>
<keyword evidence="12" id="KW-0511">Multifunctional enzyme</keyword>
<keyword evidence="5 15" id="KW-0288">FMN</keyword>
<dbReference type="PANTHER" id="PTHR22749:SF6">
    <property type="entry name" value="RIBOFLAVIN KINASE"/>
    <property type="match status" value="1"/>
</dbReference>
<sequence>MRTFLGLNHRSLAPATAVAIGNFDGVHRGHQAMLALLNAQARQRQLASCVLTFEPHPRDYFAKVLGKPEIAPARVGTVRDKLTDLAGQQVAQTVILPFNAALAAQPPEDFVRQVLVQGLGARYVLVGDDFRFGHQRAGDYALLAQLGPQLGFEVARMDSHTVQGVRVSSSEVRQALQQGRMHDAAELLGRPYAISGHVLHGRKLGRHLGAGLPSITGGFRTLNLHFKHWKPAASGIFVVQVRGLTAQPLPGVANLGVRPSLDPSDVNGGRVLLETHCLQWPEALGPEGGYGKVIRVELLEKLHDERKYPNLQALAQGIAQDCAAARAWFAQRQPQAAGLEP</sequence>
<protein>
    <recommendedName>
        <fullName evidence="15">Riboflavin biosynthesis protein</fullName>
    </recommendedName>
    <domain>
        <recommendedName>
            <fullName evidence="15">Riboflavin kinase</fullName>
            <ecNumber evidence="15">2.7.1.26</ecNumber>
        </recommendedName>
        <alternativeName>
            <fullName evidence="15">Flavokinase</fullName>
        </alternativeName>
    </domain>
    <domain>
        <recommendedName>
            <fullName evidence="15">FMN adenylyltransferase</fullName>
            <ecNumber evidence="15">2.7.7.2</ecNumber>
        </recommendedName>
        <alternativeName>
            <fullName evidence="15">FAD pyrophosphorylase</fullName>
        </alternativeName>
        <alternativeName>
            <fullName evidence="15">FAD synthase</fullName>
        </alternativeName>
    </domain>
</protein>
<evidence type="ECO:0000256" key="13">
    <source>
        <dbReference type="ARBA" id="ARBA00047880"/>
    </source>
</evidence>
<dbReference type="NCBIfam" id="TIGR00083">
    <property type="entry name" value="ribF"/>
    <property type="match status" value="1"/>
</dbReference>
<comment type="caution">
    <text evidence="17">The sequence shown here is derived from an EMBL/GenBank/DDBJ whole genome shotgun (WGS) entry which is preliminary data.</text>
</comment>
<dbReference type="NCBIfam" id="NF004159">
    <property type="entry name" value="PRK05627.1-2"/>
    <property type="match status" value="1"/>
</dbReference>
<evidence type="ECO:0000256" key="8">
    <source>
        <dbReference type="ARBA" id="ARBA00022741"/>
    </source>
</evidence>
<dbReference type="GO" id="GO:0003919">
    <property type="term" value="F:FMN adenylyltransferase activity"/>
    <property type="evidence" value="ECO:0007669"/>
    <property type="project" value="UniProtKB-UniRule"/>
</dbReference>